<accession>A0A7J8Y828</accession>
<dbReference type="EMBL" id="JABFAA010000011">
    <property type="protein sequence ID" value="MBA0695582.1"/>
    <property type="molecule type" value="Genomic_DNA"/>
</dbReference>
<organism evidence="1 2">
    <name type="scientific">Gossypium aridum</name>
    <name type="common">American cotton</name>
    <name type="synonym">Erioxylum aridum</name>
    <dbReference type="NCBI Taxonomy" id="34290"/>
    <lineage>
        <taxon>Eukaryota</taxon>
        <taxon>Viridiplantae</taxon>
        <taxon>Streptophyta</taxon>
        <taxon>Embryophyta</taxon>
        <taxon>Tracheophyta</taxon>
        <taxon>Spermatophyta</taxon>
        <taxon>Magnoliopsida</taxon>
        <taxon>eudicotyledons</taxon>
        <taxon>Gunneridae</taxon>
        <taxon>Pentapetalae</taxon>
        <taxon>rosids</taxon>
        <taxon>malvids</taxon>
        <taxon>Malvales</taxon>
        <taxon>Malvaceae</taxon>
        <taxon>Malvoideae</taxon>
        <taxon>Gossypium</taxon>
    </lineage>
</organism>
<sequence>MSVSITNIFQLKPKLFLKA</sequence>
<dbReference type="AlphaFoldDB" id="A0A7J8Y828"/>
<name>A0A7J8Y828_GOSAI</name>
<protein>
    <submittedName>
        <fullName evidence="1">Uncharacterized protein</fullName>
    </submittedName>
</protein>
<evidence type="ECO:0000313" key="2">
    <source>
        <dbReference type="Proteomes" id="UP000593577"/>
    </source>
</evidence>
<reference evidence="1 2" key="1">
    <citation type="journal article" date="2019" name="Genome Biol. Evol.">
        <title>Insights into the evolution of the New World diploid cottons (Gossypium, subgenus Houzingenia) based on genome sequencing.</title>
        <authorList>
            <person name="Grover C.E."/>
            <person name="Arick M.A. 2nd"/>
            <person name="Thrash A."/>
            <person name="Conover J.L."/>
            <person name="Sanders W.S."/>
            <person name="Peterson D.G."/>
            <person name="Frelichowski J.E."/>
            <person name="Scheffler J.A."/>
            <person name="Scheffler B.E."/>
            <person name="Wendel J.F."/>
        </authorList>
    </citation>
    <scope>NUCLEOTIDE SEQUENCE [LARGE SCALE GENOMIC DNA]</scope>
    <source>
        <strain evidence="1">185</strain>
        <tissue evidence="1">Leaf</tissue>
    </source>
</reference>
<keyword evidence="2" id="KW-1185">Reference proteome</keyword>
<dbReference type="Proteomes" id="UP000593577">
    <property type="component" value="Unassembled WGS sequence"/>
</dbReference>
<proteinExistence type="predicted"/>
<comment type="caution">
    <text evidence="1">The sequence shown here is derived from an EMBL/GenBank/DDBJ whole genome shotgun (WGS) entry which is preliminary data.</text>
</comment>
<evidence type="ECO:0000313" key="1">
    <source>
        <dbReference type="EMBL" id="MBA0695582.1"/>
    </source>
</evidence>
<gene>
    <name evidence="1" type="ORF">Goari_002198</name>
</gene>